<dbReference type="GeneID" id="119638093"/>
<dbReference type="InterPro" id="IPR001660">
    <property type="entry name" value="SAM"/>
</dbReference>
<dbReference type="RefSeq" id="XP_037890645.1">
    <property type="nucleotide sequence ID" value="XM_038034717.1"/>
</dbReference>
<keyword evidence="2" id="KW-1185">Reference proteome</keyword>
<dbReference type="AlphaFoldDB" id="A0A9C6DSW0"/>
<evidence type="ECO:0000313" key="3">
    <source>
        <dbReference type="RefSeq" id="XP_037890645.1"/>
    </source>
</evidence>
<dbReference type="Pfam" id="PF00536">
    <property type="entry name" value="SAM_1"/>
    <property type="match status" value="1"/>
</dbReference>
<dbReference type="Proteomes" id="UP000092443">
    <property type="component" value="Unplaced"/>
</dbReference>
<name>A0A9C6DSW0_9MUSC</name>
<organism evidence="2 3">
    <name type="scientific">Glossina fuscipes</name>
    <dbReference type="NCBI Taxonomy" id="7396"/>
    <lineage>
        <taxon>Eukaryota</taxon>
        <taxon>Metazoa</taxon>
        <taxon>Ecdysozoa</taxon>
        <taxon>Arthropoda</taxon>
        <taxon>Hexapoda</taxon>
        <taxon>Insecta</taxon>
        <taxon>Pterygota</taxon>
        <taxon>Neoptera</taxon>
        <taxon>Endopterygota</taxon>
        <taxon>Diptera</taxon>
        <taxon>Brachycera</taxon>
        <taxon>Muscomorpha</taxon>
        <taxon>Hippoboscoidea</taxon>
        <taxon>Glossinidae</taxon>
        <taxon>Glossina</taxon>
    </lineage>
</organism>
<gene>
    <name evidence="3" type="primary">LOC119638093</name>
</gene>
<accession>A0A9C6DSW0</accession>
<evidence type="ECO:0000259" key="1">
    <source>
        <dbReference type="PROSITE" id="PS50105"/>
    </source>
</evidence>
<dbReference type="PANTHER" id="PTHR46829:SF1">
    <property type="entry name" value="STERILE ALPHA MOTIF DOMAIN-CONTAINING PROTEIN 15"/>
    <property type="match status" value="1"/>
</dbReference>
<reference evidence="3" key="1">
    <citation type="submission" date="2025-08" db="UniProtKB">
        <authorList>
            <consortium name="RefSeq"/>
        </authorList>
    </citation>
    <scope>IDENTIFICATION</scope>
    <source>
        <tissue evidence="3">Whole body pupa</tissue>
    </source>
</reference>
<evidence type="ECO:0000313" key="2">
    <source>
        <dbReference type="Proteomes" id="UP000092443"/>
    </source>
</evidence>
<dbReference type="PANTHER" id="PTHR46829">
    <property type="entry name" value="STERILE ALPHA MOTIF DOMAIN-CONTAINING PROTEIN 15"/>
    <property type="match status" value="1"/>
</dbReference>
<dbReference type="SUPFAM" id="SSF47769">
    <property type="entry name" value="SAM/Pointed domain"/>
    <property type="match status" value="1"/>
</dbReference>
<dbReference type="PROSITE" id="PS50105">
    <property type="entry name" value="SAM_DOMAIN"/>
    <property type="match status" value="1"/>
</dbReference>
<protein>
    <submittedName>
        <fullName evidence="3">Uncharacterized protein LOC119638093</fullName>
    </submittedName>
</protein>
<proteinExistence type="predicted"/>
<feature type="domain" description="SAM" evidence="1">
    <location>
        <begin position="79"/>
        <end position="142"/>
    </location>
</feature>
<dbReference type="Gene3D" id="1.10.150.50">
    <property type="entry name" value="Transcription Factor, Ets-1"/>
    <property type="match status" value="1"/>
</dbReference>
<dbReference type="SMART" id="SM00454">
    <property type="entry name" value="SAM"/>
    <property type="match status" value="1"/>
</dbReference>
<sequence>MRVWYHRSDEKFVKAAERRPPPPHPLTKFSFRLNAATRGFSDSFNKKDVPIVFKCSPDTLLNLCSKIVDAMPLVNIYEWNIEHICRWLRQLGYRQYQNTFRENLINGRTLLLLDASALSAMNIRDFTHTLDIAYRIRLLFFYEMTTFGRSISLPSEFLFELYKLFRTKTGKKYEDVRRVDLWRRMQIIREKAPNYSHWELLERLLAKEKDRKSYDRFGYAPRHKLYKCSNTVTVEPEKQSKAKKLACYCLPPCDCHWKPTDLRVPWRFKFLSYLPAEDGEFVLNCPTCLNPCTCRWSSKKFMTHGVLSCLRKAFPQKYSGTYQPPSAGLSKIRVYRLSAS</sequence>
<dbReference type="KEGG" id="gfs:119638093"/>
<dbReference type="InterPro" id="IPR013761">
    <property type="entry name" value="SAM/pointed_sf"/>
</dbReference>